<dbReference type="SMART" id="SM00862">
    <property type="entry name" value="Trans_reg_C"/>
    <property type="match status" value="1"/>
</dbReference>
<dbReference type="Gene3D" id="1.10.10.10">
    <property type="entry name" value="Winged helix-like DNA-binding domain superfamily/Winged helix DNA-binding domain"/>
    <property type="match status" value="1"/>
</dbReference>
<dbReference type="SMART" id="SM00448">
    <property type="entry name" value="REC"/>
    <property type="match status" value="1"/>
</dbReference>
<evidence type="ECO:0000313" key="7">
    <source>
        <dbReference type="Proteomes" id="UP001195724"/>
    </source>
</evidence>
<keyword evidence="2" id="KW-0597">Phosphoprotein</keyword>
<dbReference type="EMBL" id="JAFBCL010000001">
    <property type="protein sequence ID" value="MBM7814277.1"/>
    <property type="molecule type" value="Genomic_DNA"/>
</dbReference>
<dbReference type="InterPro" id="IPR011006">
    <property type="entry name" value="CheY-like_superfamily"/>
</dbReference>
<evidence type="ECO:0000256" key="2">
    <source>
        <dbReference type="PROSITE-ProRule" id="PRU00169"/>
    </source>
</evidence>
<reference evidence="6 7" key="1">
    <citation type="submission" date="2021-01" db="EMBL/GenBank/DDBJ databases">
        <title>Sequencing the genomes of 1000 actinobacteria strains.</title>
        <authorList>
            <person name="Klenk H.-P."/>
        </authorList>
    </citation>
    <scope>NUCLEOTIDE SEQUENCE [LARGE SCALE GENOMIC DNA]</scope>
    <source>
        <strain evidence="6 7">DSM 44581</strain>
    </source>
</reference>
<dbReference type="PROSITE" id="PS51755">
    <property type="entry name" value="OMPR_PHOB"/>
    <property type="match status" value="1"/>
</dbReference>
<dbReference type="PROSITE" id="PS50110">
    <property type="entry name" value="RESPONSE_REGULATORY"/>
    <property type="match status" value="1"/>
</dbReference>
<dbReference type="Gene3D" id="6.10.250.690">
    <property type="match status" value="1"/>
</dbReference>
<comment type="caution">
    <text evidence="6">The sequence shown here is derived from an EMBL/GenBank/DDBJ whole genome shotgun (WGS) entry which is preliminary data.</text>
</comment>
<feature type="DNA-binding region" description="OmpR/PhoB-type" evidence="3">
    <location>
        <begin position="126"/>
        <end position="221"/>
    </location>
</feature>
<feature type="domain" description="Response regulatory" evidence="4">
    <location>
        <begin position="4"/>
        <end position="118"/>
    </location>
</feature>
<organism evidence="6 7">
    <name type="scientific">Saccharothrix algeriensis</name>
    <dbReference type="NCBI Taxonomy" id="173560"/>
    <lineage>
        <taxon>Bacteria</taxon>
        <taxon>Bacillati</taxon>
        <taxon>Actinomycetota</taxon>
        <taxon>Actinomycetes</taxon>
        <taxon>Pseudonocardiales</taxon>
        <taxon>Pseudonocardiaceae</taxon>
        <taxon>Saccharothrix</taxon>
    </lineage>
</organism>
<dbReference type="InterPro" id="IPR001789">
    <property type="entry name" value="Sig_transdc_resp-reg_receiver"/>
</dbReference>
<feature type="domain" description="OmpR/PhoB-type" evidence="5">
    <location>
        <begin position="126"/>
        <end position="221"/>
    </location>
</feature>
<keyword evidence="7" id="KW-1185">Reference proteome</keyword>
<dbReference type="Pfam" id="PF00072">
    <property type="entry name" value="Response_reg"/>
    <property type="match status" value="1"/>
</dbReference>
<dbReference type="PANTHER" id="PTHR48111">
    <property type="entry name" value="REGULATOR OF RPOS"/>
    <property type="match status" value="1"/>
</dbReference>
<dbReference type="Pfam" id="PF00486">
    <property type="entry name" value="Trans_reg_C"/>
    <property type="match status" value="1"/>
</dbReference>
<dbReference type="PANTHER" id="PTHR48111:SF36">
    <property type="entry name" value="TRANSCRIPTIONAL REGULATORY PROTEIN CUTR"/>
    <property type="match status" value="1"/>
</dbReference>
<keyword evidence="1 3" id="KW-0238">DNA-binding</keyword>
<dbReference type="Proteomes" id="UP001195724">
    <property type="component" value="Unassembled WGS sequence"/>
</dbReference>
<protein>
    <submittedName>
        <fullName evidence="6">DNA-binding response OmpR family regulator</fullName>
    </submittedName>
</protein>
<feature type="modified residue" description="4-aspartylphosphate" evidence="2">
    <location>
        <position position="53"/>
    </location>
</feature>
<dbReference type="InterPro" id="IPR001867">
    <property type="entry name" value="OmpR/PhoB-type_DNA-bd"/>
</dbReference>
<gene>
    <name evidence="6" type="ORF">JOE68_005142</name>
</gene>
<accession>A0ABS2SDE0</accession>
<dbReference type="InterPro" id="IPR036388">
    <property type="entry name" value="WH-like_DNA-bd_sf"/>
</dbReference>
<dbReference type="CDD" id="cd00383">
    <property type="entry name" value="trans_reg_C"/>
    <property type="match status" value="1"/>
</dbReference>
<evidence type="ECO:0000256" key="1">
    <source>
        <dbReference type="ARBA" id="ARBA00023125"/>
    </source>
</evidence>
<evidence type="ECO:0000259" key="4">
    <source>
        <dbReference type="PROSITE" id="PS50110"/>
    </source>
</evidence>
<dbReference type="InterPro" id="IPR039420">
    <property type="entry name" value="WalR-like"/>
</dbReference>
<dbReference type="GO" id="GO:0003677">
    <property type="term" value="F:DNA binding"/>
    <property type="evidence" value="ECO:0007669"/>
    <property type="project" value="UniProtKB-KW"/>
</dbReference>
<dbReference type="SUPFAM" id="SSF52172">
    <property type="entry name" value="CheY-like"/>
    <property type="match status" value="1"/>
</dbReference>
<evidence type="ECO:0000256" key="3">
    <source>
        <dbReference type="PROSITE-ProRule" id="PRU01091"/>
    </source>
</evidence>
<evidence type="ECO:0000313" key="6">
    <source>
        <dbReference type="EMBL" id="MBM7814277.1"/>
    </source>
</evidence>
<sequence length="230" mass="24546">MDVRVLVAEDEPALAGLIAEGLRRDALAVDVALSGDEAIERLAVNRYAVVVLDRDLPGVHGDEVCRRIVAGLSTGRVLMLTAAVSKQDLIGGLSLGADDYLAKPFDFDELLARVRALGRRPAEVISPVLRHGDLELDVPRHQAVRGGRYLALSKKEFAVLEALLGARGSVVSAESLLESAWDENTDPFTNAVRITISRLRAKLGDPPLIETVPGVGYRIRDGLAAAPGCA</sequence>
<name>A0ABS2SDE0_9PSEU</name>
<evidence type="ECO:0000259" key="5">
    <source>
        <dbReference type="PROSITE" id="PS51755"/>
    </source>
</evidence>
<proteinExistence type="predicted"/>
<dbReference type="Gene3D" id="3.40.50.2300">
    <property type="match status" value="1"/>
</dbReference>